<dbReference type="Proteomes" id="UP000195128">
    <property type="component" value="Unassembled WGS sequence"/>
</dbReference>
<name>A0A244EY68_PSESX</name>
<reference evidence="1 2" key="1">
    <citation type="submission" date="2017-01" db="EMBL/GenBank/DDBJ databases">
        <authorList>
            <person name="Mah S.A."/>
            <person name="Swanson W.J."/>
            <person name="Moy G.W."/>
            <person name="Vacquier V.D."/>
        </authorList>
    </citation>
    <scope>NUCLEOTIDE SEQUENCE [LARGE SCALE GENOMIC DNA]</scope>
    <source>
        <strain evidence="1">PDD-32b-74</strain>
    </source>
</reference>
<accession>A0A244EY68</accession>
<dbReference type="OrthoDB" id="6282430at2"/>
<dbReference type="AlphaFoldDB" id="A0A244EY68"/>
<dbReference type="RefSeq" id="WP_084913919.1">
    <property type="nucleotide sequence ID" value="NZ_JAHZNS010000017.1"/>
</dbReference>
<dbReference type="EMBL" id="MTSA01000001">
    <property type="protein sequence ID" value="OUM09426.1"/>
    <property type="molecule type" value="Genomic_DNA"/>
</dbReference>
<evidence type="ECO:0000313" key="1">
    <source>
        <dbReference type="EMBL" id="OUM09426.1"/>
    </source>
</evidence>
<sequence>MRVISSGAEALIAAQQLDDKRTAKTTSTLTDTSRRFSSPDSAVTISGQALLKQRVFGLVDPNRSAPLLGKSECGTSMPQASFLNRDDRRLLGDVYEWAADQGADLGYVDDLAFGLASYREKDDGRVWSRHNQGKTYDMEGHKVFYRFTDRHAATAQRIIEGDALKTTRLDQGFIRFITDRDYGAIGHNNFEFMEKVINRFSTSGERSQPLGAEFAVFKSEKNDYIRTLSKETYTPGEGDTLDILTPTKKAVKPKEITLESLRDDMRKAFFKAMGVESFSSLFDTLFKDRR</sequence>
<proteinExistence type="predicted"/>
<organism evidence="1 2">
    <name type="scientific">Pseudomonas syringae</name>
    <dbReference type="NCBI Taxonomy" id="317"/>
    <lineage>
        <taxon>Bacteria</taxon>
        <taxon>Pseudomonadati</taxon>
        <taxon>Pseudomonadota</taxon>
        <taxon>Gammaproteobacteria</taxon>
        <taxon>Pseudomonadales</taxon>
        <taxon>Pseudomonadaceae</taxon>
        <taxon>Pseudomonas</taxon>
    </lineage>
</organism>
<gene>
    <name evidence="1" type="ORF">BW686_01700</name>
</gene>
<evidence type="ECO:0000313" key="2">
    <source>
        <dbReference type="Proteomes" id="UP000195128"/>
    </source>
</evidence>
<comment type="caution">
    <text evidence="1">The sequence shown here is derived from an EMBL/GenBank/DDBJ whole genome shotgun (WGS) entry which is preliminary data.</text>
</comment>
<protein>
    <submittedName>
        <fullName evidence="1">Uncharacterized protein</fullName>
    </submittedName>
</protein>